<evidence type="ECO:0000313" key="3">
    <source>
        <dbReference type="EMBL" id="NEW58328.1"/>
    </source>
</evidence>
<dbReference type="Proteomes" id="UP000470876">
    <property type="component" value="Unassembled WGS sequence"/>
</dbReference>
<feature type="region of interest" description="Disordered" evidence="1">
    <location>
        <begin position="1"/>
        <end position="21"/>
    </location>
</feature>
<evidence type="ECO:0000313" key="4">
    <source>
        <dbReference type="Proteomes" id="UP000470876"/>
    </source>
</evidence>
<gene>
    <name evidence="3" type="ORF">GV794_22150</name>
</gene>
<dbReference type="Pfam" id="PF00691">
    <property type="entry name" value="OmpA"/>
    <property type="match status" value="1"/>
</dbReference>
<dbReference type="Gene3D" id="3.30.1330.60">
    <property type="entry name" value="OmpA-like domain"/>
    <property type="match status" value="1"/>
</dbReference>
<feature type="region of interest" description="Disordered" evidence="1">
    <location>
        <begin position="178"/>
        <end position="202"/>
    </location>
</feature>
<comment type="caution">
    <text evidence="3">The sequence shown here is derived from an EMBL/GenBank/DDBJ whole genome shotgun (WGS) entry which is preliminary data.</text>
</comment>
<organism evidence="3 4">
    <name type="scientific">Nocardia cyriacigeorgica</name>
    <dbReference type="NCBI Taxonomy" id="135487"/>
    <lineage>
        <taxon>Bacteria</taxon>
        <taxon>Bacillati</taxon>
        <taxon>Actinomycetota</taxon>
        <taxon>Actinomycetes</taxon>
        <taxon>Mycobacteriales</taxon>
        <taxon>Nocardiaceae</taxon>
        <taxon>Nocardia</taxon>
    </lineage>
</organism>
<feature type="domain" description="OmpA-like" evidence="2">
    <location>
        <begin position="109"/>
        <end position="192"/>
    </location>
</feature>
<proteinExistence type="predicted"/>
<reference evidence="3 4" key="1">
    <citation type="submission" date="2020-01" db="EMBL/GenBank/DDBJ databases">
        <title>Genetics and antimicrobial susceptibilities of Nocardia species isolated from the soil; a comparison with species isolated from humans.</title>
        <authorList>
            <person name="Carrasco G."/>
            <person name="Monzon S."/>
            <person name="Sansegundo M."/>
            <person name="Garcia E."/>
            <person name="Garrido N."/>
            <person name="Medina M.J."/>
            <person name="Villalon P."/>
            <person name="Ramirez-Arocha A.C."/>
            <person name="Jimenez P."/>
            <person name="Cuesta I."/>
            <person name="Valdezate S."/>
        </authorList>
    </citation>
    <scope>NUCLEOTIDE SEQUENCE [LARGE SCALE GENOMIC DNA]</scope>
    <source>
        <strain evidence="3 4">CNM20110649</strain>
    </source>
</reference>
<dbReference type="InterPro" id="IPR006665">
    <property type="entry name" value="OmpA-like"/>
</dbReference>
<evidence type="ECO:0000256" key="1">
    <source>
        <dbReference type="SAM" id="MobiDB-lite"/>
    </source>
</evidence>
<keyword evidence="4" id="KW-1185">Reference proteome</keyword>
<dbReference type="EMBL" id="JAAGUX010000051">
    <property type="protein sequence ID" value="NEW58328.1"/>
    <property type="molecule type" value="Genomic_DNA"/>
</dbReference>
<evidence type="ECO:0000259" key="2">
    <source>
        <dbReference type="Pfam" id="PF00691"/>
    </source>
</evidence>
<dbReference type="SUPFAM" id="SSF103088">
    <property type="entry name" value="OmpA-like"/>
    <property type="match status" value="1"/>
</dbReference>
<name>A0ABX0CPA1_9NOCA</name>
<protein>
    <submittedName>
        <fullName evidence="3">OmpA family protein</fullName>
    </submittedName>
</protein>
<sequence length="202" mass="20583">MTQEQSPADRIAAPARPSLPTLTDQEIPVKLESSVYGIASIAAVLMMTAACNSDDDSSAPMTTSTVQASTMRSSIAATASSAVTSVRDSVQQTVQDAINKVLVAAPIAFDPGSSDLGATDTATLKAVAAALQGNDTKIEITTYAQDSNVATAKSVAKARGDNIAAELEANGIDKSRITVKSEANPSDPGVDADQAKITVVDG</sequence>
<dbReference type="InterPro" id="IPR036737">
    <property type="entry name" value="OmpA-like_sf"/>
</dbReference>
<accession>A0ABX0CPA1</accession>